<dbReference type="GeneID" id="63188424"/>
<dbReference type="AlphaFoldDB" id="A0A8A2VDZ1"/>
<keyword evidence="2" id="KW-1185">Reference proteome</keyword>
<proteinExistence type="predicted"/>
<name>A0A8A2VDZ1_9EURY</name>
<reference evidence="1 2" key="1">
    <citation type="submission" date="2021-03" db="EMBL/GenBank/DDBJ databases">
        <title>Haloterrigena longa sp. nov. and Haloterrigena limicola sp. nov., extremely halophilic archaea isolated from a salt lake.</title>
        <authorList>
            <person name="Henglin C."/>
        </authorList>
    </citation>
    <scope>NUCLEOTIDE SEQUENCE [LARGE SCALE GENOMIC DNA]</scope>
    <source>
        <strain evidence="1 2">KZCA68</strain>
    </source>
</reference>
<evidence type="ECO:0000313" key="2">
    <source>
        <dbReference type="Proteomes" id="UP000663203"/>
    </source>
</evidence>
<dbReference type="Proteomes" id="UP000663203">
    <property type="component" value="Chromosome"/>
</dbReference>
<accession>A0A8A2VDZ1</accession>
<dbReference type="RefSeq" id="WP_207288094.1">
    <property type="nucleotide sequence ID" value="NZ_CP071462.1"/>
</dbReference>
<protein>
    <submittedName>
        <fullName evidence="1">Uncharacterized protein</fullName>
    </submittedName>
</protein>
<evidence type="ECO:0000313" key="1">
    <source>
        <dbReference type="EMBL" id="QSW98485.1"/>
    </source>
</evidence>
<dbReference type="EMBL" id="CP071462">
    <property type="protein sequence ID" value="QSW98485.1"/>
    <property type="molecule type" value="Genomic_DNA"/>
</dbReference>
<sequence>MILGTGAAGFDFDEGVRYVCEEVREYESSVADTRAITYSQREYADLESIAEERR</sequence>
<dbReference type="KEGG" id="hakz:J0X25_13925"/>
<organism evidence="1 2">
    <name type="scientific">Haloterrigena alkaliphila</name>
    <dbReference type="NCBI Taxonomy" id="2816475"/>
    <lineage>
        <taxon>Archaea</taxon>
        <taxon>Methanobacteriati</taxon>
        <taxon>Methanobacteriota</taxon>
        <taxon>Stenosarchaea group</taxon>
        <taxon>Halobacteria</taxon>
        <taxon>Halobacteriales</taxon>
        <taxon>Natrialbaceae</taxon>
        <taxon>Haloterrigena</taxon>
    </lineage>
</organism>
<gene>
    <name evidence="1" type="ORF">J0X25_13925</name>
</gene>